<accession>A0A926USM8</accession>
<reference evidence="3" key="1">
    <citation type="journal article" date="2015" name="ISME J.">
        <title>Draft Genome Sequence of Streptomyces incarnatus NRRL8089, which Produces the Nucleoside Antibiotic Sinefungin.</title>
        <authorList>
            <person name="Oshima K."/>
            <person name="Hattori M."/>
            <person name="Shimizu H."/>
            <person name="Fukuda K."/>
            <person name="Nemoto M."/>
            <person name="Inagaki K."/>
            <person name="Tamura T."/>
        </authorList>
    </citation>
    <scope>NUCLEOTIDE SEQUENCE</scope>
    <source>
        <strain evidence="3">FACHB-1277</strain>
    </source>
</reference>
<evidence type="ECO:0000313" key="3">
    <source>
        <dbReference type="EMBL" id="MBD2150347.1"/>
    </source>
</evidence>
<evidence type="ECO:0000256" key="1">
    <source>
        <dbReference type="SAM" id="MobiDB-lite"/>
    </source>
</evidence>
<evidence type="ECO:0000256" key="2">
    <source>
        <dbReference type="SAM" id="Phobius"/>
    </source>
</evidence>
<dbReference type="Proteomes" id="UP000631421">
    <property type="component" value="Unassembled WGS sequence"/>
</dbReference>
<keyword evidence="4" id="KW-1185">Reference proteome</keyword>
<gene>
    <name evidence="3" type="ORF">H6F44_09485</name>
</gene>
<feature type="region of interest" description="Disordered" evidence="1">
    <location>
        <begin position="1"/>
        <end position="27"/>
    </location>
</feature>
<keyword evidence="2" id="KW-0472">Membrane</keyword>
<reference evidence="3" key="2">
    <citation type="submission" date="2020-08" db="EMBL/GenBank/DDBJ databases">
        <authorList>
            <person name="Chen M."/>
            <person name="Teng W."/>
            <person name="Zhao L."/>
            <person name="Hu C."/>
            <person name="Zhou Y."/>
            <person name="Han B."/>
            <person name="Song L."/>
            <person name="Shu W."/>
        </authorList>
    </citation>
    <scope>NUCLEOTIDE SEQUENCE</scope>
    <source>
        <strain evidence="3">FACHB-1277</strain>
    </source>
</reference>
<name>A0A926USM8_9CYAN</name>
<sequence length="250" mass="28501">MVNNSPYQNQETTVASSASATSPQPRRPTRSLWLEREYGWLVWILLLVFGVMLLFWNWQLIAATIAGILVMVAMYATQDSNWNLLLWRIHRFSQSPYRHLTLSVASGTLTVMLTYTVLALWSTQENHWLACASILQLVGTLGAFAMLLRQSFQQWLQRQQNNFDQLISQLTAKDDLARLMAIKHINQYVKDNYLPAAQEEAIADYCQLLLSRETESTMREALFATLESLAPIAVNPVLKKSVNPSIQSDH</sequence>
<evidence type="ECO:0000313" key="4">
    <source>
        <dbReference type="Proteomes" id="UP000631421"/>
    </source>
</evidence>
<dbReference type="EMBL" id="JACJPY010000023">
    <property type="protein sequence ID" value="MBD2150347.1"/>
    <property type="molecule type" value="Genomic_DNA"/>
</dbReference>
<feature type="transmembrane region" description="Helical" evidence="2">
    <location>
        <begin position="61"/>
        <end position="78"/>
    </location>
</feature>
<feature type="compositionally biased region" description="Low complexity" evidence="1">
    <location>
        <begin position="12"/>
        <end position="22"/>
    </location>
</feature>
<feature type="compositionally biased region" description="Polar residues" evidence="1">
    <location>
        <begin position="1"/>
        <end position="11"/>
    </location>
</feature>
<proteinExistence type="predicted"/>
<dbReference type="AlphaFoldDB" id="A0A926USM8"/>
<feature type="transmembrane region" description="Helical" evidence="2">
    <location>
        <begin position="127"/>
        <end position="148"/>
    </location>
</feature>
<comment type="caution">
    <text evidence="3">The sequence shown here is derived from an EMBL/GenBank/DDBJ whole genome shotgun (WGS) entry which is preliminary data.</text>
</comment>
<protein>
    <submittedName>
        <fullName evidence="3">Uncharacterized protein</fullName>
    </submittedName>
</protein>
<dbReference type="RefSeq" id="WP_190350707.1">
    <property type="nucleotide sequence ID" value="NZ_JACJPY010000023.1"/>
</dbReference>
<keyword evidence="2" id="KW-0812">Transmembrane</keyword>
<feature type="transmembrane region" description="Helical" evidence="2">
    <location>
        <begin position="38"/>
        <end position="55"/>
    </location>
</feature>
<feature type="transmembrane region" description="Helical" evidence="2">
    <location>
        <begin position="99"/>
        <end position="121"/>
    </location>
</feature>
<organism evidence="3 4">
    <name type="scientific">Pseudanabaena cinerea FACHB-1277</name>
    <dbReference type="NCBI Taxonomy" id="2949581"/>
    <lineage>
        <taxon>Bacteria</taxon>
        <taxon>Bacillati</taxon>
        <taxon>Cyanobacteriota</taxon>
        <taxon>Cyanophyceae</taxon>
        <taxon>Pseudanabaenales</taxon>
        <taxon>Pseudanabaenaceae</taxon>
        <taxon>Pseudanabaena</taxon>
        <taxon>Pseudanabaena cinerea</taxon>
    </lineage>
</organism>
<keyword evidence="2" id="KW-1133">Transmembrane helix</keyword>